<keyword evidence="3 9" id="KW-0808">Transferase</keyword>
<dbReference type="GeneID" id="97671385"/>
<dbReference type="GO" id="GO:0008374">
    <property type="term" value="F:O-acyltransferase activity"/>
    <property type="evidence" value="ECO:0007669"/>
    <property type="project" value="TreeGrafter"/>
</dbReference>
<protein>
    <recommendedName>
        <fullName evidence="7">Nodulation protein L</fullName>
    </recommendedName>
</protein>
<dbReference type="InterPro" id="IPR051159">
    <property type="entry name" value="Hexapeptide_acetyltransf"/>
</dbReference>
<dbReference type="FunFam" id="2.160.10.10:FF:000025">
    <property type="entry name" value="Hexapeptide-repeat containing-acetyltransferase"/>
    <property type="match status" value="1"/>
</dbReference>
<dbReference type="PROSITE" id="PS00101">
    <property type="entry name" value="HEXAPEP_TRANSFERASES"/>
    <property type="match status" value="1"/>
</dbReference>
<comment type="function">
    <text evidence="6">Acetyltransferase implicated in the O-acetylation of Nod factors.</text>
</comment>
<dbReference type="RefSeq" id="WP_055112305.1">
    <property type="nucleotide sequence ID" value="NZ_CANMGD010000004.1"/>
</dbReference>
<dbReference type="InterPro" id="IPR011004">
    <property type="entry name" value="Trimer_LpxA-like_sf"/>
</dbReference>
<keyword evidence="5 9" id="KW-0012">Acyltransferase</keyword>
<evidence type="ECO:0000256" key="1">
    <source>
        <dbReference type="ARBA" id="ARBA00007274"/>
    </source>
</evidence>
<dbReference type="InterPro" id="IPR024688">
    <property type="entry name" value="Mac_dom"/>
</dbReference>
<dbReference type="SUPFAM" id="SSF51161">
    <property type="entry name" value="Trimeric LpxA-like enzymes"/>
    <property type="match status" value="1"/>
</dbReference>
<comment type="similarity">
    <text evidence="1">Belongs to the transferase hexapeptide repeat family.</text>
</comment>
<dbReference type="InterPro" id="IPR018357">
    <property type="entry name" value="Hexapep_transf_CS"/>
</dbReference>
<dbReference type="EMBL" id="CXWC01000011">
    <property type="protein sequence ID" value="CTQ74489.1"/>
    <property type="molecule type" value="Genomic_DNA"/>
</dbReference>
<evidence type="ECO:0000256" key="6">
    <source>
        <dbReference type="ARBA" id="ARBA00055587"/>
    </source>
</evidence>
<evidence type="ECO:0000256" key="3">
    <source>
        <dbReference type="ARBA" id="ARBA00022679"/>
    </source>
</evidence>
<keyword evidence="10" id="KW-1185">Reference proteome</keyword>
<evidence type="ECO:0000256" key="2">
    <source>
        <dbReference type="ARBA" id="ARBA00022458"/>
    </source>
</evidence>
<dbReference type="Proteomes" id="UP000049983">
    <property type="component" value="Unassembled WGS sequence"/>
</dbReference>
<evidence type="ECO:0000256" key="7">
    <source>
        <dbReference type="ARBA" id="ARBA00067695"/>
    </source>
</evidence>
<evidence type="ECO:0000256" key="5">
    <source>
        <dbReference type="ARBA" id="ARBA00023315"/>
    </source>
</evidence>
<keyword evidence="2" id="KW-0536">Nodulation</keyword>
<evidence type="ECO:0000313" key="9">
    <source>
        <dbReference type="EMBL" id="CTQ74489.1"/>
    </source>
</evidence>
<evidence type="ECO:0000259" key="8">
    <source>
        <dbReference type="SMART" id="SM01266"/>
    </source>
</evidence>
<organism evidence="9 10">
    <name type="scientific">Roseibium album</name>
    <dbReference type="NCBI Taxonomy" id="311410"/>
    <lineage>
        <taxon>Bacteria</taxon>
        <taxon>Pseudomonadati</taxon>
        <taxon>Pseudomonadota</taxon>
        <taxon>Alphaproteobacteria</taxon>
        <taxon>Hyphomicrobiales</taxon>
        <taxon>Stappiaceae</taxon>
        <taxon>Roseibium</taxon>
    </lineage>
</organism>
<evidence type="ECO:0000256" key="4">
    <source>
        <dbReference type="ARBA" id="ARBA00022737"/>
    </source>
</evidence>
<dbReference type="CDD" id="cd03357">
    <property type="entry name" value="LbH_MAT_GAT"/>
    <property type="match status" value="1"/>
</dbReference>
<dbReference type="GO" id="GO:0005829">
    <property type="term" value="C:cytosol"/>
    <property type="evidence" value="ECO:0007669"/>
    <property type="project" value="TreeGrafter"/>
</dbReference>
<dbReference type="OrthoDB" id="9815592at2"/>
<dbReference type="Gene3D" id="2.160.10.10">
    <property type="entry name" value="Hexapeptide repeat proteins"/>
    <property type="match status" value="1"/>
</dbReference>
<dbReference type="STRING" id="311410.LA5095_00930"/>
<reference evidence="10" key="1">
    <citation type="submission" date="2015-07" db="EMBL/GenBank/DDBJ databases">
        <authorList>
            <person name="Rodrigo-Torres Lidia"/>
            <person name="Arahal R.David."/>
        </authorList>
    </citation>
    <scope>NUCLEOTIDE SEQUENCE [LARGE SCALE GENOMIC DNA]</scope>
    <source>
        <strain evidence="10">CECT 5096</strain>
    </source>
</reference>
<dbReference type="SMART" id="SM01266">
    <property type="entry name" value="Mac"/>
    <property type="match status" value="1"/>
</dbReference>
<dbReference type="AlphaFoldDB" id="A0A0M6ZXD9"/>
<dbReference type="Pfam" id="PF14602">
    <property type="entry name" value="Hexapep_2"/>
    <property type="match status" value="1"/>
</dbReference>
<keyword evidence="4" id="KW-0677">Repeat</keyword>
<dbReference type="InterPro" id="IPR001451">
    <property type="entry name" value="Hexapep"/>
</dbReference>
<dbReference type="Pfam" id="PF00132">
    <property type="entry name" value="Hexapep"/>
    <property type="match status" value="1"/>
</dbReference>
<dbReference type="Pfam" id="PF12464">
    <property type="entry name" value="Mac"/>
    <property type="match status" value="1"/>
</dbReference>
<name>A0A0M6ZXD9_9HYPH</name>
<gene>
    <name evidence="9" type="primary">maa</name>
    <name evidence="9" type="ORF">LA5096_04068</name>
</gene>
<dbReference type="GO" id="GO:0016407">
    <property type="term" value="F:acetyltransferase activity"/>
    <property type="evidence" value="ECO:0007669"/>
    <property type="project" value="InterPro"/>
</dbReference>
<accession>A0A0M6ZXD9</accession>
<sequence length="188" mass="19893">MVKSEREKMAAGEWYSCLDPELDALRKVAQSAVHEHNLMHPGARDGMGPSLRELLNAPTAIIEAPFYCPYGFNIALGDDTFLNAGCTILDSAPVTIGDQCQLGPNVQIYCAEHHQDPDKRTAGLEIALPVTIGNQVWIGGAAVILPGVTIGDRAIVGAGSVVTKNVAANTIVAGNPAKPIHRSRTTKS</sequence>
<feature type="domain" description="Maltose/galactoside acetyltransferase" evidence="8">
    <location>
        <begin position="6"/>
        <end position="60"/>
    </location>
</feature>
<evidence type="ECO:0000313" key="10">
    <source>
        <dbReference type="Proteomes" id="UP000049983"/>
    </source>
</evidence>
<dbReference type="PANTHER" id="PTHR23416:SF23">
    <property type="entry name" value="ACETYLTRANSFERASE C18B11.09C-RELATED"/>
    <property type="match status" value="1"/>
</dbReference>
<dbReference type="PANTHER" id="PTHR23416">
    <property type="entry name" value="SIALIC ACID SYNTHASE-RELATED"/>
    <property type="match status" value="1"/>
</dbReference>
<proteinExistence type="inferred from homology"/>